<organism evidence="1">
    <name type="scientific">Hexamita inflata</name>
    <dbReference type="NCBI Taxonomy" id="28002"/>
    <lineage>
        <taxon>Eukaryota</taxon>
        <taxon>Metamonada</taxon>
        <taxon>Diplomonadida</taxon>
        <taxon>Hexamitidae</taxon>
        <taxon>Hexamitinae</taxon>
        <taxon>Hexamita</taxon>
    </lineage>
</organism>
<dbReference type="EMBL" id="CAXDID020000174">
    <property type="protein sequence ID" value="CAL6048165.1"/>
    <property type="molecule type" value="Genomic_DNA"/>
</dbReference>
<dbReference type="AlphaFoldDB" id="A0AA86UFE9"/>
<dbReference type="Proteomes" id="UP001642409">
    <property type="component" value="Unassembled WGS sequence"/>
</dbReference>
<name>A0AA86UFE9_9EUKA</name>
<sequence>MRQLSAQLSFNCIVQIFYNTTLEAQSKLFIKQLTQTVLQTLSPKYTQSNLHLSNLHATFQKSIRKTLFKMTKLEAINKQAIQFARLCMLKQNLKNNYKKKQQMAKQTNADKVLTQTIQTKFLNQTQADIKQAQQLNNIWKSVKNNVSYTVCKQVANTLQKNLITLRFKYVKTSHIQLYQI</sequence>
<reference evidence="1" key="1">
    <citation type="submission" date="2023-06" db="EMBL/GenBank/DDBJ databases">
        <authorList>
            <person name="Kurt Z."/>
        </authorList>
    </citation>
    <scope>NUCLEOTIDE SEQUENCE</scope>
</reference>
<proteinExistence type="predicted"/>
<evidence type="ECO:0000313" key="1">
    <source>
        <dbReference type="EMBL" id="CAI9953754.1"/>
    </source>
</evidence>
<protein>
    <submittedName>
        <fullName evidence="2">Hypothetical_protein</fullName>
    </submittedName>
</protein>
<comment type="caution">
    <text evidence="1">The sequence shown here is derived from an EMBL/GenBank/DDBJ whole genome shotgun (WGS) entry which is preliminary data.</text>
</comment>
<dbReference type="EMBL" id="CATOUU010000841">
    <property type="protein sequence ID" value="CAI9953754.1"/>
    <property type="molecule type" value="Genomic_DNA"/>
</dbReference>
<keyword evidence="3" id="KW-1185">Reference proteome</keyword>
<gene>
    <name evidence="1" type="ORF">HINF_LOCUS41399</name>
    <name evidence="2" type="ORF">HINF_LOCUS42558</name>
</gene>
<evidence type="ECO:0000313" key="3">
    <source>
        <dbReference type="Proteomes" id="UP001642409"/>
    </source>
</evidence>
<reference evidence="2 3" key="2">
    <citation type="submission" date="2024-07" db="EMBL/GenBank/DDBJ databases">
        <authorList>
            <person name="Akdeniz Z."/>
        </authorList>
    </citation>
    <scope>NUCLEOTIDE SEQUENCE [LARGE SCALE GENOMIC DNA]</scope>
</reference>
<evidence type="ECO:0000313" key="2">
    <source>
        <dbReference type="EMBL" id="CAL6048165.1"/>
    </source>
</evidence>
<accession>A0AA86UFE9</accession>